<keyword evidence="2" id="KW-1185">Reference proteome</keyword>
<comment type="caution">
    <text evidence="1">The sequence shown here is derived from an EMBL/GenBank/DDBJ whole genome shotgun (WGS) entry which is preliminary data.</text>
</comment>
<organism evidence="1 2">
    <name type="scientific">Racocetra persica</name>
    <dbReference type="NCBI Taxonomy" id="160502"/>
    <lineage>
        <taxon>Eukaryota</taxon>
        <taxon>Fungi</taxon>
        <taxon>Fungi incertae sedis</taxon>
        <taxon>Mucoromycota</taxon>
        <taxon>Glomeromycotina</taxon>
        <taxon>Glomeromycetes</taxon>
        <taxon>Diversisporales</taxon>
        <taxon>Gigasporaceae</taxon>
        <taxon>Racocetra</taxon>
    </lineage>
</organism>
<proteinExistence type="predicted"/>
<reference evidence="1" key="1">
    <citation type="submission" date="2021-06" db="EMBL/GenBank/DDBJ databases">
        <authorList>
            <person name="Kallberg Y."/>
            <person name="Tangrot J."/>
            <person name="Rosling A."/>
        </authorList>
    </citation>
    <scope>NUCLEOTIDE SEQUENCE</scope>
    <source>
        <strain evidence="1">MA461A</strain>
    </source>
</reference>
<evidence type="ECO:0000313" key="2">
    <source>
        <dbReference type="Proteomes" id="UP000789920"/>
    </source>
</evidence>
<feature type="non-terminal residue" evidence="1">
    <location>
        <position position="52"/>
    </location>
</feature>
<evidence type="ECO:0000313" key="1">
    <source>
        <dbReference type="EMBL" id="CAG8846255.1"/>
    </source>
</evidence>
<dbReference type="Proteomes" id="UP000789920">
    <property type="component" value="Unassembled WGS sequence"/>
</dbReference>
<gene>
    <name evidence="1" type="ORF">RPERSI_LOCUS34045</name>
</gene>
<protein>
    <submittedName>
        <fullName evidence="1">35475_t:CDS:1</fullName>
    </submittedName>
</protein>
<sequence length="52" mass="6277">FSQHRSYLELLTEPEYVKLRLRKKKSKTYGMIYDTLTENLNEEARVPSIMKK</sequence>
<name>A0ACA9SQB3_9GLOM</name>
<accession>A0ACA9SQB3</accession>
<feature type="non-terminal residue" evidence="1">
    <location>
        <position position="1"/>
    </location>
</feature>
<dbReference type="EMBL" id="CAJVQC010150349">
    <property type="protein sequence ID" value="CAG8846255.1"/>
    <property type="molecule type" value="Genomic_DNA"/>
</dbReference>